<dbReference type="InterPro" id="IPR054722">
    <property type="entry name" value="PolX-like_BBD"/>
</dbReference>
<feature type="non-terminal residue" evidence="5">
    <location>
        <position position="1"/>
    </location>
</feature>
<accession>A0A699JHZ5</accession>
<proteinExistence type="predicted"/>
<evidence type="ECO:0000259" key="4">
    <source>
        <dbReference type="Pfam" id="PF22936"/>
    </source>
</evidence>
<feature type="region of interest" description="Disordered" evidence="1">
    <location>
        <begin position="1"/>
        <end position="51"/>
    </location>
</feature>
<feature type="domain" description="GAG-pre-integrase" evidence="3">
    <location>
        <begin position="166"/>
        <end position="218"/>
    </location>
</feature>
<gene>
    <name evidence="5" type="ORF">Tci_604764</name>
</gene>
<reference evidence="5" key="1">
    <citation type="journal article" date="2019" name="Sci. Rep.">
        <title>Draft genome of Tanacetum cinerariifolium, the natural source of mosquito coil.</title>
        <authorList>
            <person name="Yamashiro T."/>
            <person name="Shiraishi A."/>
            <person name="Satake H."/>
            <person name="Nakayama K."/>
        </authorList>
    </citation>
    <scope>NUCLEOTIDE SEQUENCE</scope>
</reference>
<evidence type="ECO:0000259" key="2">
    <source>
        <dbReference type="Pfam" id="PF07727"/>
    </source>
</evidence>
<dbReference type="InterPro" id="IPR013103">
    <property type="entry name" value="RVT_2"/>
</dbReference>
<feature type="compositionally biased region" description="Polar residues" evidence="1">
    <location>
        <begin position="7"/>
        <end position="19"/>
    </location>
</feature>
<dbReference type="EMBL" id="BKCJ010405260">
    <property type="protein sequence ID" value="GFA32792.1"/>
    <property type="molecule type" value="Genomic_DNA"/>
</dbReference>
<evidence type="ECO:0000256" key="1">
    <source>
        <dbReference type="SAM" id="MobiDB-lite"/>
    </source>
</evidence>
<dbReference type="Pfam" id="PF22936">
    <property type="entry name" value="Pol_BBD"/>
    <property type="match status" value="1"/>
</dbReference>
<evidence type="ECO:0000313" key="5">
    <source>
        <dbReference type="EMBL" id="GFA32792.1"/>
    </source>
</evidence>
<organism evidence="5">
    <name type="scientific">Tanacetum cinerariifolium</name>
    <name type="common">Dalmatian daisy</name>
    <name type="synonym">Chrysanthemum cinerariifolium</name>
    <dbReference type="NCBI Taxonomy" id="118510"/>
    <lineage>
        <taxon>Eukaryota</taxon>
        <taxon>Viridiplantae</taxon>
        <taxon>Streptophyta</taxon>
        <taxon>Embryophyta</taxon>
        <taxon>Tracheophyta</taxon>
        <taxon>Spermatophyta</taxon>
        <taxon>Magnoliopsida</taxon>
        <taxon>eudicotyledons</taxon>
        <taxon>Gunneridae</taxon>
        <taxon>Pentapetalae</taxon>
        <taxon>asterids</taxon>
        <taxon>campanulids</taxon>
        <taxon>Asterales</taxon>
        <taxon>Asteraceae</taxon>
        <taxon>Asteroideae</taxon>
        <taxon>Anthemideae</taxon>
        <taxon>Anthemidinae</taxon>
        <taxon>Tanacetum</taxon>
    </lineage>
</organism>
<dbReference type="InterPro" id="IPR025724">
    <property type="entry name" value="GAG-pre-integrase_dom"/>
</dbReference>
<comment type="caution">
    <text evidence="5">The sequence shown here is derived from an EMBL/GenBank/DDBJ whole genome shotgun (WGS) entry which is preliminary data.</text>
</comment>
<dbReference type="Pfam" id="PF07727">
    <property type="entry name" value="RVT_2"/>
    <property type="match status" value="1"/>
</dbReference>
<protein>
    <submittedName>
        <fullName evidence="5">Retrovirus-related Pol polyprotein from transposon TNT 1-94</fullName>
    </submittedName>
</protein>
<feature type="domain" description="Reverse transcriptase Ty1/copia-type" evidence="2">
    <location>
        <begin position="322"/>
        <end position="439"/>
    </location>
</feature>
<evidence type="ECO:0000259" key="3">
    <source>
        <dbReference type="Pfam" id="PF13976"/>
    </source>
</evidence>
<feature type="domain" description="Retrovirus-related Pol polyprotein from transposon TNT 1-94-like beta-barrel" evidence="4">
    <location>
        <begin position="64"/>
        <end position="136"/>
    </location>
</feature>
<sequence length="440" mass="49723">VKYCTDASRSQPRSNTKKNMISPAKGVNKMKVEEHRTNKSHLRTTNRVDSSSHSKRTVVQIVLWYLDSSSLKHMTGDLSRVMNFMKKFIRTVKFRNDHFGVIMGYGDYVIDDSVISRVYYVEGLGHNLFFVRQFCDSDLEVAFRKHSCYARGTDGVELIKGSCGSNLYTISVEDMMKSSLICLLSKASKNKSWLWHRCLNHLNFGTINDLARKDLVRAGTTSSTTIDQDAPSPSHSSSSLALQSLSLRQGITPKFTLMKNNPVAPVDNNPFINVFAPEPSSEASSSRDVSSAESTYVSQALHHLSKWSKDHPLDNVIGNPSRSWIYKVKLDEYGDVLKNMARLVAKGYRQEDGIDFEESFAPVLHIEAIYIFIGNATSKNMTIYQMDVKTTFLNGELKEEVYVSQPKGFVDPDHPTHVYRLKKALYGLKQAPRAWYDTLS</sequence>
<name>A0A699JHZ5_TANCI</name>
<dbReference type="AlphaFoldDB" id="A0A699JHZ5"/>
<dbReference type="Pfam" id="PF13976">
    <property type="entry name" value="gag_pre-integrs"/>
    <property type="match status" value="1"/>
</dbReference>